<dbReference type="PROSITE" id="PS51257">
    <property type="entry name" value="PROKAR_LIPOPROTEIN"/>
    <property type="match status" value="1"/>
</dbReference>
<protein>
    <recommendedName>
        <fullName evidence="2">PDZ domain-containing protein</fullName>
    </recommendedName>
</protein>
<organism evidence="3 4">
    <name type="scientific">Posidoniimonas corsicana</name>
    <dbReference type="NCBI Taxonomy" id="1938618"/>
    <lineage>
        <taxon>Bacteria</taxon>
        <taxon>Pseudomonadati</taxon>
        <taxon>Planctomycetota</taxon>
        <taxon>Planctomycetia</taxon>
        <taxon>Pirellulales</taxon>
        <taxon>Lacipirellulaceae</taxon>
        <taxon>Posidoniimonas</taxon>
    </lineage>
</organism>
<reference evidence="3 4" key="1">
    <citation type="submission" date="2019-02" db="EMBL/GenBank/DDBJ databases">
        <title>Deep-cultivation of Planctomycetes and their phenomic and genomic characterization uncovers novel biology.</title>
        <authorList>
            <person name="Wiegand S."/>
            <person name="Jogler M."/>
            <person name="Boedeker C."/>
            <person name="Pinto D."/>
            <person name="Vollmers J."/>
            <person name="Rivas-Marin E."/>
            <person name="Kohn T."/>
            <person name="Peeters S.H."/>
            <person name="Heuer A."/>
            <person name="Rast P."/>
            <person name="Oberbeckmann S."/>
            <person name="Bunk B."/>
            <person name="Jeske O."/>
            <person name="Meyerdierks A."/>
            <person name="Storesund J.E."/>
            <person name="Kallscheuer N."/>
            <person name="Luecker S."/>
            <person name="Lage O.M."/>
            <person name="Pohl T."/>
            <person name="Merkel B.J."/>
            <person name="Hornburger P."/>
            <person name="Mueller R.-W."/>
            <person name="Bruemmer F."/>
            <person name="Labrenz M."/>
            <person name="Spormann A.M."/>
            <person name="Op Den Camp H."/>
            <person name="Overmann J."/>
            <person name="Amann R."/>
            <person name="Jetten M.S.M."/>
            <person name="Mascher T."/>
            <person name="Medema M.H."/>
            <person name="Devos D.P."/>
            <person name="Kaster A.-K."/>
            <person name="Ovreas L."/>
            <person name="Rohde M."/>
            <person name="Galperin M.Y."/>
            <person name="Jogler C."/>
        </authorList>
    </citation>
    <scope>NUCLEOTIDE SEQUENCE [LARGE SCALE GENOMIC DNA]</scope>
    <source>
        <strain evidence="3 4">KOR34</strain>
    </source>
</reference>
<dbReference type="SUPFAM" id="SSF50156">
    <property type="entry name" value="PDZ domain-like"/>
    <property type="match status" value="1"/>
</dbReference>
<dbReference type="InterPro" id="IPR036034">
    <property type="entry name" value="PDZ_sf"/>
</dbReference>
<dbReference type="AlphaFoldDB" id="A0A5C5V519"/>
<dbReference type="PROSITE" id="PS50106">
    <property type="entry name" value="PDZ"/>
    <property type="match status" value="1"/>
</dbReference>
<accession>A0A5C5V519</accession>
<comment type="caution">
    <text evidence="3">The sequence shown here is derived from an EMBL/GenBank/DDBJ whole genome shotgun (WGS) entry which is preliminary data.</text>
</comment>
<dbReference type="EMBL" id="SIHJ01000002">
    <property type="protein sequence ID" value="TWT33634.1"/>
    <property type="molecule type" value="Genomic_DNA"/>
</dbReference>
<feature type="domain" description="PDZ" evidence="2">
    <location>
        <begin position="73"/>
        <end position="128"/>
    </location>
</feature>
<feature type="compositionally biased region" description="Basic and acidic residues" evidence="1">
    <location>
        <begin position="172"/>
        <end position="185"/>
    </location>
</feature>
<feature type="compositionally biased region" description="Low complexity" evidence="1">
    <location>
        <begin position="524"/>
        <end position="536"/>
    </location>
</feature>
<feature type="region of interest" description="Disordered" evidence="1">
    <location>
        <begin position="39"/>
        <end position="69"/>
    </location>
</feature>
<feature type="compositionally biased region" description="Gly residues" evidence="1">
    <location>
        <begin position="492"/>
        <end position="504"/>
    </location>
</feature>
<dbReference type="InterPro" id="IPR001478">
    <property type="entry name" value="PDZ"/>
</dbReference>
<dbReference type="SMART" id="SM00228">
    <property type="entry name" value="PDZ"/>
    <property type="match status" value="1"/>
</dbReference>
<evidence type="ECO:0000256" key="1">
    <source>
        <dbReference type="SAM" id="MobiDB-lite"/>
    </source>
</evidence>
<feature type="compositionally biased region" description="Polar residues" evidence="1">
    <location>
        <begin position="186"/>
        <end position="195"/>
    </location>
</feature>
<feature type="region of interest" description="Disordered" evidence="1">
    <location>
        <begin position="482"/>
        <end position="536"/>
    </location>
</feature>
<dbReference type="Proteomes" id="UP000316714">
    <property type="component" value="Unassembled WGS sequence"/>
</dbReference>
<feature type="compositionally biased region" description="Gly residues" evidence="1">
    <location>
        <begin position="513"/>
        <end position="523"/>
    </location>
</feature>
<dbReference type="OrthoDB" id="255926at2"/>
<feature type="compositionally biased region" description="Basic and acidic residues" evidence="1">
    <location>
        <begin position="201"/>
        <end position="214"/>
    </location>
</feature>
<feature type="compositionally biased region" description="Polar residues" evidence="1">
    <location>
        <begin position="39"/>
        <end position="53"/>
    </location>
</feature>
<proteinExistence type="predicted"/>
<evidence type="ECO:0000259" key="2">
    <source>
        <dbReference type="PROSITE" id="PS50106"/>
    </source>
</evidence>
<evidence type="ECO:0000313" key="4">
    <source>
        <dbReference type="Proteomes" id="UP000316714"/>
    </source>
</evidence>
<gene>
    <name evidence="3" type="ORF">KOR34_34670</name>
</gene>
<dbReference type="Gene3D" id="2.30.42.10">
    <property type="match status" value="1"/>
</dbReference>
<dbReference type="Pfam" id="PF13180">
    <property type="entry name" value="PDZ_2"/>
    <property type="match status" value="1"/>
</dbReference>
<keyword evidence="4" id="KW-1185">Reference proteome</keyword>
<name>A0A5C5V519_9BACT</name>
<sequence length="536" mass="58491">MSVHRITSRQREWSEVLNAALLAALISCAVLVNSVFSQQPGQPATDDAPTQSDQADETPEDQEYTGPPLTHVLGMSIADARPTGAIVQKVDVTGPAAEAGVKRGDILTEVAGKKTQPYDKFLELLRDAIEKRTKGDSVPITVLREGESQQLTLTERTGSEERKDDIKELAEEYSEKQEAERKAESQDTAAEQSGSLADAIMDQRDRGSDEDKPTDTASLSELLGGGGVQQPADNDYDYYFGSGGFYGGALTSVQQNELDRLMRMQDRNGLTNAQQQRLDELSQLEFGQFDRLGELNPDEQTELDELFARRRGGDELGADERVRLRQLIGRRFGSEGDYQRSLQQLEQMSERGELNNRQQMRLDMLRELGPNPGERVNETSLQQLRELVGDDYQSLDGQQLQRMQELAARRSDLTPQDMAELRQLRLQNQSQLARQLRNEYQSAQRMLRSGQQFNPQQAARFQQLQRNLNRFSAGVPRGAVPYPNAAMQPGGAPAGGPAGAGGAAGPSSPASGSGIGTASGPGVGSAPSGGIISGDQ</sequence>
<feature type="compositionally biased region" description="Acidic residues" evidence="1">
    <location>
        <begin position="54"/>
        <end position="63"/>
    </location>
</feature>
<feature type="region of interest" description="Disordered" evidence="1">
    <location>
        <begin position="172"/>
        <end position="230"/>
    </location>
</feature>
<dbReference type="RefSeq" id="WP_146566415.1">
    <property type="nucleotide sequence ID" value="NZ_SIHJ01000002.1"/>
</dbReference>
<evidence type="ECO:0000313" key="3">
    <source>
        <dbReference type="EMBL" id="TWT33634.1"/>
    </source>
</evidence>